<evidence type="ECO:0000256" key="2">
    <source>
        <dbReference type="RuleBase" id="RU003682"/>
    </source>
</evidence>
<dbReference type="Gene3D" id="2.60.120.590">
    <property type="entry name" value="Alpha-ketoglutarate-dependent dioxygenase AlkB-like"/>
    <property type="match status" value="1"/>
</dbReference>
<comment type="cofactor">
    <cofactor evidence="1">
        <name>Fe(2+)</name>
        <dbReference type="ChEBI" id="CHEBI:29033"/>
    </cofactor>
</comment>
<keyword evidence="2" id="KW-0479">Metal-binding</keyword>
<dbReference type="RefSeq" id="XP_034336693.1">
    <property type="nucleotide sequence ID" value="XM_034480802.2"/>
</dbReference>
<keyword evidence="2" id="KW-0560">Oxidoreductase</keyword>
<dbReference type="GO" id="GO:0032451">
    <property type="term" value="F:demethylase activity"/>
    <property type="evidence" value="ECO:0007669"/>
    <property type="project" value="TreeGrafter"/>
</dbReference>
<evidence type="ECO:0000313" key="4">
    <source>
        <dbReference type="EnsemblMetazoa" id="G21296.1:cds"/>
    </source>
</evidence>
<dbReference type="PROSITE" id="PS51471">
    <property type="entry name" value="FE2OG_OXY"/>
    <property type="match status" value="1"/>
</dbReference>
<name>A0A8W8K013_MAGGI</name>
<dbReference type="GO" id="GO:0070988">
    <property type="term" value="P:demethylation"/>
    <property type="evidence" value="ECO:0007669"/>
    <property type="project" value="InterPro"/>
</dbReference>
<dbReference type="InterPro" id="IPR037151">
    <property type="entry name" value="AlkB-like_sf"/>
</dbReference>
<dbReference type="AlphaFoldDB" id="A0A8W8K013"/>
<dbReference type="PANTHER" id="PTHR12463">
    <property type="entry name" value="OXYGENASE-RELATED"/>
    <property type="match status" value="1"/>
</dbReference>
<accession>A0A8W8K013</accession>
<evidence type="ECO:0000313" key="5">
    <source>
        <dbReference type="Proteomes" id="UP000005408"/>
    </source>
</evidence>
<dbReference type="OrthoDB" id="442860at2759"/>
<dbReference type="FunFam" id="2.60.120.590:FF:000019">
    <property type="entry name" value="DNA N6-methyl adenine demethylase"/>
    <property type="match status" value="1"/>
</dbReference>
<dbReference type="Proteomes" id="UP000005408">
    <property type="component" value="Unassembled WGS sequence"/>
</dbReference>
<dbReference type="InterPro" id="IPR032857">
    <property type="entry name" value="ALKBH4"/>
</dbReference>
<sequence>MSHCGCKGIRTCLVCEKEERQNETETKCSRKIHSFCDLCNMAYEGGTADDHPNHHGNTLEFPGIFIRRDFISSEEESDILEHIYKSPFVESQSGRRKQDYGPKVNFKRKKIKSDVFTGLPDFSRVLYDRMKSTDILKDFEPVEQCNLEYLPERGSSIDPHFDDFWLWGERLVTLNLGSDTILCMTSSDYPDISVHIPLFRNSLIVVYGPARHAWMHGIHRCDITEKRLAITYRELSAEFQPGGEKEQVGQNLLDIALTFDGVSVGSLKVS</sequence>
<feature type="domain" description="Fe2OG dioxygenase" evidence="3">
    <location>
        <begin position="141"/>
        <end position="236"/>
    </location>
</feature>
<dbReference type="EnsemblMetazoa" id="G21296.1">
    <property type="protein sequence ID" value="G21296.1:cds"/>
    <property type="gene ID" value="G21296"/>
</dbReference>
<dbReference type="GeneID" id="105325899"/>
<reference evidence="4" key="1">
    <citation type="submission" date="2022-08" db="UniProtKB">
        <authorList>
            <consortium name="EnsemblMetazoa"/>
        </authorList>
    </citation>
    <scope>IDENTIFICATION</scope>
    <source>
        <strain evidence="4">05x7-T-G4-1.051#20</strain>
    </source>
</reference>
<keyword evidence="2" id="KW-0408">Iron</keyword>
<comment type="similarity">
    <text evidence="2">Belongs to the iron/ascorbate-dependent oxidoreductase family.</text>
</comment>
<dbReference type="PANTHER" id="PTHR12463:SF0">
    <property type="entry name" value="ALPHA-KETOGLUTARATE-DEPENDENT DIOXYGENASE ALKB HOMOLOG 4"/>
    <property type="match status" value="1"/>
</dbReference>
<proteinExistence type="inferred from homology"/>
<organism evidence="4 5">
    <name type="scientific">Magallana gigas</name>
    <name type="common">Pacific oyster</name>
    <name type="synonym">Crassostrea gigas</name>
    <dbReference type="NCBI Taxonomy" id="29159"/>
    <lineage>
        <taxon>Eukaryota</taxon>
        <taxon>Metazoa</taxon>
        <taxon>Spiralia</taxon>
        <taxon>Lophotrochozoa</taxon>
        <taxon>Mollusca</taxon>
        <taxon>Bivalvia</taxon>
        <taxon>Autobranchia</taxon>
        <taxon>Pteriomorphia</taxon>
        <taxon>Ostreida</taxon>
        <taxon>Ostreoidea</taxon>
        <taxon>Ostreidae</taxon>
        <taxon>Magallana</taxon>
    </lineage>
</organism>
<dbReference type="GO" id="GO:0046872">
    <property type="term" value="F:metal ion binding"/>
    <property type="evidence" value="ECO:0007669"/>
    <property type="project" value="UniProtKB-KW"/>
</dbReference>
<dbReference type="KEGG" id="crg:105325899"/>
<dbReference type="SUPFAM" id="SSF51197">
    <property type="entry name" value="Clavaminate synthase-like"/>
    <property type="match status" value="1"/>
</dbReference>
<dbReference type="GO" id="GO:0016491">
    <property type="term" value="F:oxidoreductase activity"/>
    <property type="evidence" value="ECO:0007669"/>
    <property type="project" value="UniProtKB-KW"/>
</dbReference>
<dbReference type="InterPro" id="IPR005123">
    <property type="entry name" value="Oxoglu/Fe-dep_dioxygenase_dom"/>
</dbReference>
<evidence type="ECO:0000256" key="1">
    <source>
        <dbReference type="ARBA" id="ARBA00001954"/>
    </source>
</evidence>
<protein>
    <recommendedName>
        <fullName evidence="3">Fe2OG dioxygenase domain-containing protein</fullName>
    </recommendedName>
</protein>
<dbReference type="OMA" id="MNTLRPC"/>
<evidence type="ECO:0000259" key="3">
    <source>
        <dbReference type="PROSITE" id="PS51471"/>
    </source>
</evidence>
<keyword evidence="5" id="KW-1185">Reference proteome</keyword>